<keyword evidence="2" id="KW-1185">Reference proteome</keyword>
<reference evidence="1" key="2">
    <citation type="submission" date="2023-01" db="EMBL/GenBank/DDBJ databases">
        <authorList>
            <person name="Sun Q."/>
            <person name="Evtushenko L."/>
        </authorList>
    </citation>
    <scope>NUCLEOTIDE SEQUENCE</scope>
    <source>
        <strain evidence="1">VKM Ac-1321</strain>
    </source>
</reference>
<reference evidence="1" key="1">
    <citation type="journal article" date="2014" name="Int. J. Syst. Evol. Microbiol.">
        <title>Complete genome sequence of Corynebacterium casei LMG S-19264T (=DSM 44701T), isolated from a smear-ripened cheese.</title>
        <authorList>
            <consortium name="US DOE Joint Genome Institute (JGI-PGF)"/>
            <person name="Walter F."/>
            <person name="Albersmeier A."/>
            <person name="Kalinowski J."/>
            <person name="Ruckert C."/>
        </authorList>
    </citation>
    <scope>NUCLEOTIDE SEQUENCE</scope>
    <source>
        <strain evidence="1">VKM Ac-1321</strain>
    </source>
</reference>
<protein>
    <submittedName>
        <fullName evidence="1">Uncharacterized protein</fullName>
    </submittedName>
</protein>
<gene>
    <name evidence="1" type="ORF">GCM10017581_026860</name>
</gene>
<sequence length="200" mass="21339">MTPIIGPGTADAAVEGVYVLASSAWTKKSRYRAGEPHTVFTGVLLDILRHGSPEHPGPLPMATLFELAGAEMRRIGASPPQALGSNSAGSMPLVRNSSAPSAAPAAATAWVAGEMRAYVRHELSKTVREELAQLWAGVEREAMRGYLSDAARKALWRAVADLPPLTPTELGACWKWAVARLDPPPPGDRFTDYSALLRST</sequence>
<accession>A0A9W6KHM4</accession>
<name>A0A9W6KHM4_9ACTN</name>
<dbReference type="RefSeq" id="WP_261958738.1">
    <property type="nucleotide sequence ID" value="NZ_BAAAXA010000001.1"/>
</dbReference>
<evidence type="ECO:0000313" key="2">
    <source>
        <dbReference type="Proteomes" id="UP001143480"/>
    </source>
</evidence>
<organism evidence="1 2">
    <name type="scientific">Dactylosporangium matsuzakiense</name>
    <dbReference type="NCBI Taxonomy" id="53360"/>
    <lineage>
        <taxon>Bacteria</taxon>
        <taxon>Bacillati</taxon>
        <taxon>Actinomycetota</taxon>
        <taxon>Actinomycetes</taxon>
        <taxon>Micromonosporales</taxon>
        <taxon>Micromonosporaceae</taxon>
        <taxon>Dactylosporangium</taxon>
    </lineage>
</organism>
<proteinExistence type="predicted"/>
<comment type="caution">
    <text evidence="1">The sequence shown here is derived from an EMBL/GenBank/DDBJ whole genome shotgun (WGS) entry which is preliminary data.</text>
</comment>
<dbReference type="AlphaFoldDB" id="A0A9W6KHM4"/>
<evidence type="ECO:0000313" key="1">
    <source>
        <dbReference type="EMBL" id="GLL00945.1"/>
    </source>
</evidence>
<dbReference type="EMBL" id="BSFP01000012">
    <property type="protein sequence ID" value="GLL00945.1"/>
    <property type="molecule type" value="Genomic_DNA"/>
</dbReference>
<dbReference type="Proteomes" id="UP001143480">
    <property type="component" value="Unassembled WGS sequence"/>
</dbReference>